<dbReference type="InterPro" id="IPR050587">
    <property type="entry name" value="GNT1/Glycosyltrans_8"/>
</dbReference>
<feature type="region of interest" description="Disordered" evidence="1">
    <location>
        <begin position="89"/>
        <end position="109"/>
    </location>
</feature>
<evidence type="ECO:0008006" key="4">
    <source>
        <dbReference type="Google" id="ProtNLM"/>
    </source>
</evidence>
<dbReference type="EMBL" id="JAVRRT010000012">
    <property type="protein sequence ID" value="KAK5167187.1"/>
    <property type="molecule type" value="Genomic_DNA"/>
</dbReference>
<sequence length="421" mass="48729">MPVDFLAKWKSTVSEALPLQNMDRLMSSWKYAPVGESEEGNHPSKRSFFQNARECLNSKAFWRTFLVIASILLLANLFSPVQQYAKQRGWFPEGPDQEGSSEGSEVLDKPIPKDGIDWSQYAYCQYVTNEDYLCNSLMIFESLTRLRAKAENMMMYPEDWTVGDNSNHGRLLAQARDEYNVRLVPIQVERMAGDPTWAESFTKLLAFNQTMYKRVLSLDSDATVLQPMDELFLLPSAPVGMPRAYWLDQPFLSSQLVLIEPSKFEFARIERAFAERGNNDFDMEIVNDLYGSSCFIIPHRKYDLLTGEFKSQPDQHAKYLGSTEEKWESDRILEEAKFLHFSDWPYPKPWIGSSQASTEQNMPDCHGDDCADQKNWLWFYSDFRERRARICGEGFKRKRDVEAELFEPASSPATGLVFNWR</sequence>
<organism evidence="2 3">
    <name type="scientific">Saxophila tyrrhenica</name>
    <dbReference type="NCBI Taxonomy" id="1690608"/>
    <lineage>
        <taxon>Eukaryota</taxon>
        <taxon>Fungi</taxon>
        <taxon>Dikarya</taxon>
        <taxon>Ascomycota</taxon>
        <taxon>Pezizomycotina</taxon>
        <taxon>Dothideomycetes</taxon>
        <taxon>Dothideomycetidae</taxon>
        <taxon>Mycosphaerellales</taxon>
        <taxon>Extremaceae</taxon>
        <taxon>Saxophila</taxon>
    </lineage>
</organism>
<gene>
    <name evidence="2" type="ORF">LTR77_007918</name>
</gene>
<accession>A0AAV9P6R3</accession>
<dbReference type="SUPFAM" id="SSF53448">
    <property type="entry name" value="Nucleotide-diphospho-sugar transferases"/>
    <property type="match status" value="1"/>
</dbReference>
<reference evidence="2 3" key="1">
    <citation type="submission" date="2023-08" db="EMBL/GenBank/DDBJ databases">
        <title>Black Yeasts Isolated from many extreme environments.</title>
        <authorList>
            <person name="Coleine C."/>
            <person name="Stajich J.E."/>
            <person name="Selbmann L."/>
        </authorList>
    </citation>
    <scope>NUCLEOTIDE SEQUENCE [LARGE SCALE GENOMIC DNA]</scope>
    <source>
        <strain evidence="2 3">CCFEE 5935</strain>
    </source>
</reference>
<evidence type="ECO:0000256" key="1">
    <source>
        <dbReference type="SAM" id="MobiDB-lite"/>
    </source>
</evidence>
<evidence type="ECO:0000313" key="2">
    <source>
        <dbReference type="EMBL" id="KAK5167187.1"/>
    </source>
</evidence>
<dbReference type="AlphaFoldDB" id="A0AAV9P6R3"/>
<dbReference type="Gene3D" id="3.90.550.10">
    <property type="entry name" value="Spore Coat Polysaccharide Biosynthesis Protein SpsA, Chain A"/>
    <property type="match status" value="1"/>
</dbReference>
<keyword evidence="3" id="KW-1185">Reference proteome</keyword>
<dbReference type="InterPro" id="IPR029044">
    <property type="entry name" value="Nucleotide-diphossugar_trans"/>
</dbReference>
<protein>
    <recommendedName>
        <fullName evidence="4">Nucleotide-diphospho-sugar transferase</fullName>
    </recommendedName>
</protein>
<name>A0AAV9P6R3_9PEZI</name>
<dbReference type="GeneID" id="89929252"/>
<proteinExistence type="predicted"/>
<dbReference type="PANTHER" id="PTHR11183">
    <property type="entry name" value="GLYCOGENIN SUBFAMILY MEMBER"/>
    <property type="match status" value="1"/>
</dbReference>
<dbReference type="RefSeq" id="XP_064656995.1">
    <property type="nucleotide sequence ID" value="XM_064805153.1"/>
</dbReference>
<dbReference type="Proteomes" id="UP001337655">
    <property type="component" value="Unassembled WGS sequence"/>
</dbReference>
<evidence type="ECO:0000313" key="3">
    <source>
        <dbReference type="Proteomes" id="UP001337655"/>
    </source>
</evidence>
<comment type="caution">
    <text evidence="2">The sequence shown here is derived from an EMBL/GenBank/DDBJ whole genome shotgun (WGS) entry which is preliminary data.</text>
</comment>